<reference evidence="4" key="1">
    <citation type="journal article" date="2019" name="Int. J. Syst. Evol. Microbiol.">
        <title>The Global Catalogue of Microorganisms (GCM) 10K type strain sequencing project: providing services to taxonomists for standard genome sequencing and annotation.</title>
        <authorList>
            <consortium name="The Broad Institute Genomics Platform"/>
            <consortium name="The Broad Institute Genome Sequencing Center for Infectious Disease"/>
            <person name="Wu L."/>
            <person name="Ma J."/>
        </authorList>
    </citation>
    <scope>NUCLEOTIDE SEQUENCE [LARGE SCALE GENOMIC DNA]</scope>
    <source>
        <strain evidence="4">JCM 4816</strain>
    </source>
</reference>
<accession>A0ABW1G0C9</accession>
<dbReference type="Pfam" id="PF26450">
    <property type="entry name" value="DUF8129"/>
    <property type="match status" value="1"/>
</dbReference>
<proteinExistence type="predicted"/>
<evidence type="ECO:0000313" key="3">
    <source>
        <dbReference type="EMBL" id="MFC5906486.1"/>
    </source>
</evidence>
<dbReference type="RefSeq" id="WP_380579945.1">
    <property type="nucleotide sequence ID" value="NZ_JBHSQJ010000013.1"/>
</dbReference>
<gene>
    <name evidence="3" type="ORF">ACFP3V_04535</name>
</gene>
<protein>
    <recommendedName>
        <fullName evidence="2">DUF8129 domain-containing protein</fullName>
    </recommendedName>
</protein>
<keyword evidence="4" id="KW-1185">Reference proteome</keyword>
<sequence length="116" mass="12278">MSHHHHHDDSLPLPDYDHLAVGELEHRIRALDAHALQDLVVHERGHGNRAAVLQLLGARLHQLGSGAQPTAGSSAPVGHSDTPHGSRVSPATSPEPRHAPPHGNPAQAGRPKANRG</sequence>
<evidence type="ECO:0000259" key="2">
    <source>
        <dbReference type="Pfam" id="PF26450"/>
    </source>
</evidence>
<name>A0ABW1G0C9_9ACTN</name>
<evidence type="ECO:0000256" key="1">
    <source>
        <dbReference type="SAM" id="MobiDB-lite"/>
    </source>
</evidence>
<feature type="region of interest" description="Disordered" evidence="1">
    <location>
        <begin position="64"/>
        <end position="116"/>
    </location>
</feature>
<dbReference type="EMBL" id="JBHSQJ010000013">
    <property type="protein sequence ID" value="MFC5906486.1"/>
    <property type="molecule type" value="Genomic_DNA"/>
</dbReference>
<evidence type="ECO:0000313" key="4">
    <source>
        <dbReference type="Proteomes" id="UP001596174"/>
    </source>
</evidence>
<organism evidence="3 4">
    <name type="scientific">Streptacidiphilus monticola</name>
    <dbReference type="NCBI Taxonomy" id="2161674"/>
    <lineage>
        <taxon>Bacteria</taxon>
        <taxon>Bacillati</taxon>
        <taxon>Actinomycetota</taxon>
        <taxon>Actinomycetes</taxon>
        <taxon>Kitasatosporales</taxon>
        <taxon>Streptomycetaceae</taxon>
        <taxon>Streptacidiphilus</taxon>
    </lineage>
</organism>
<comment type="caution">
    <text evidence="3">The sequence shown here is derived from an EMBL/GenBank/DDBJ whole genome shotgun (WGS) entry which is preliminary data.</text>
</comment>
<dbReference type="InterPro" id="IPR058442">
    <property type="entry name" value="DUF8129"/>
</dbReference>
<dbReference type="Proteomes" id="UP001596174">
    <property type="component" value="Unassembled WGS sequence"/>
</dbReference>
<feature type="domain" description="DUF8129" evidence="2">
    <location>
        <begin position="11"/>
        <end position="63"/>
    </location>
</feature>